<dbReference type="EMBL" id="CP001814">
    <property type="protein sequence ID" value="ACZ85693.1"/>
    <property type="molecule type" value="Genomic_DNA"/>
</dbReference>
<dbReference type="Proteomes" id="UP000002029">
    <property type="component" value="Chromosome"/>
</dbReference>
<accession>D2B6C9</accession>
<reference evidence="1 2" key="1">
    <citation type="journal article" date="2010" name="Stand. Genomic Sci.">
        <title>Complete genome sequence of Streptosporangium roseum type strain (NI 9100).</title>
        <authorList>
            <person name="Nolan M."/>
            <person name="Sikorski J."/>
            <person name="Jando M."/>
            <person name="Lucas S."/>
            <person name="Lapidus A."/>
            <person name="Glavina Del Rio T."/>
            <person name="Chen F."/>
            <person name="Tice H."/>
            <person name="Pitluck S."/>
            <person name="Cheng J.F."/>
            <person name="Chertkov O."/>
            <person name="Sims D."/>
            <person name="Meincke L."/>
            <person name="Brettin T."/>
            <person name="Han C."/>
            <person name="Detter J.C."/>
            <person name="Bruce D."/>
            <person name="Goodwin L."/>
            <person name="Land M."/>
            <person name="Hauser L."/>
            <person name="Chang Y.J."/>
            <person name="Jeffries C.D."/>
            <person name="Ivanova N."/>
            <person name="Mavromatis K."/>
            <person name="Mikhailova N."/>
            <person name="Chen A."/>
            <person name="Palaniappan K."/>
            <person name="Chain P."/>
            <person name="Rohde M."/>
            <person name="Goker M."/>
            <person name="Bristow J."/>
            <person name="Eisen J.A."/>
            <person name="Markowitz V."/>
            <person name="Hugenholtz P."/>
            <person name="Kyrpides N.C."/>
            <person name="Klenk H.P."/>
        </authorList>
    </citation>
    <scope>NUCLEOTIDE SEQUENCE [LARGE SCALE GENOMIC DNA]</scope>
    <source>
        <strain evidence="2">ATCC 12428 / DSM 43021 / JCM 3005 / NI 9100</strain>
    </source>
</reference>
<dbReference type="HOGENOM" id="CLU_2810711_0_0_11"/>
<sequence length="67" mass="7990">MLTLVTRPLTTPPIPRTRLDKLFTDGRYGLRERVLWRMLYETGTWSALHIRPIFREYYGDPVRQAPT</sequence>
<gene>
    <name evidence="1" type="ordered locus">Sros_2730</name>
</gene>
<evidence type="ECO:0000313" key="1">
    <source>
        <dbReference type="EMBL" id="ACZ85693.1"/>
    </source>
</evidence>
<organism evidence="1 2">
    <name type="scientific">Streptosporangium roseum (strain ATCC 12428 / DSM 43021 / JCM 3005 / KCTC 9067 / NCIMB 10171 / NRRL 2505 / NI 9100)</name>
    <dbReference type="NCBI Taxonomy" id="479432"/>
    <lineage>
        <taxon>Bacteria</taxon>
        <taxon>Bacillati</taxon>
        <taxon>Actinomycetota</taxon>
        <taxon>Actinomycetes</taxon>
        <taxon>Streptosporangiales</taxon>
        <taxon>Streptosporangiaceae</taxon>
        <taxon>Streptosporangium</taxon>
    </lineage>
</organism>
<dbReference type="AlphaFoldDB" id="D2B6C9"/>
<name>D2B6C9_STRRD</name>
<protein>
    <submittedName>
        <fullName evidence="1">Uncharacterized protein</fullName>
    </submittedName>
</protein>
<keyword evidence="2" id="KW-1185">Reference proteome</keyword>
<dbReference type="KEGG" id="sro:Sros_2730"/>
<proteinExistence type="predicted"/>
<evidence type="ECO:0000313" key="2">
    <source>
        <dbReference type="Proteomes" id="UP000002029"/>
    </source>
</evidence>